<evidence type="ECO:0000313" key="5">
    <source>
        <dbReference type="Proteomes" id="UP000673691"/>
    </source>
</evidence>
<dbReference type="Pfam" id="PF07064">
    <property type="entry name" value="RIC1"/>
    <property type="match status" value="1"/>
</dbReference>
<organism evidence="4 5">
    <name type="scientific">Olpidium bornovanus</name>
    <dbReference type="NCBI Taxonomy" id="278681"/>
    <lineage>
        <taxon>Eukaryota</taxon>
        <taxon>Fungi</taxon>
        <taxon>Fungi incertae sedis</taxon>
        <taxon>Olpidiomycota</taxon>
        <taxon>Olpidiomycotina</taxon>
        <taxon>Olpidiomycetes</taxon>
        <taxon>Olpidiales</taxon>
        <taxon>Olpidiaceae</taxon>
        <taxon>Olpidium</taxon>
    </lineage>
</organism>
<dbReference type="GO" id="GO:0000139">
    <property type="term" value="C:Golgi membrane"/>
    <property type="evidence" value="ECO:0007669"/>
    <property type="project" value="TreeGrafter"/>
</dbReference>
<evidence type="ECO:0000259" key="3">
    <source>
        <dbReference type="Pfam" id="PF07064"/>
    </source>
</evidence>
<evidence type="ECO:0000313" key="4">
    <source>
        <dbReference type="EMBL" id="KAG5460520.1"/>
    </source>
</evidence>
<feature type="non-terminal residue" evidence="4">
    <location>
        <position position="273"/>
    </location>
</feature>
<dbReference type="Proteomes" id="UP000673691">
    <property type="component" value="Unassembled WGS sequence"/>
</dbReference>
<name>A0A8H8DJF9_9FUNG</name>
<dbReference type="GO" id="GO:0006886">
    <property type="term" value="P:intracellular protein transport"/>
    <property type="evidence" value="ECO:0007669"/>
    <property type="project" value="InterPro"/>
</dbReference>
<evidence type="ECO:0000256" key="2">
    <source>
        <dbReference type="ARBA" id="ARBA00023136"/>
    </source>
</evidence>
<dbReference type="PANTHER" id="PTHR22746">
    <property type="entry name" value="RAB6A-GEF COMPLEX PARTNER PROTEIN 1"/>
    <property type="match status" value="1"/>
</dbReference>
<reference evidence="4 5" key="1">
    <citation type="journal article" name="Sci. Rep.">
        <title>Genome-scale phylogenetic analyses confirm Olpidium as the closest living zoosporic fungus to the non-flagellated, terrestrial fungi.</title>
        <authorList>
            <person name="Chang Y."/>
            <person name="Rochon D."/>
            <person name="Sekimoto S."/>
            <person name="Wang Y."/>
            <person name="Chovatia M."/>
            <person name="Sandor L."/>
            <person name="Salamov A."/>
            <person name="Grigoriev I.V."/>
            <person name="Stajich J.E."/>
            <person name="Spatafora J.W."/>
        </authorList>
    </citation>
    <scope>NUCLEOTIDE SEQUENCE [LARGE SCALE GENOMIC DNA]</scope>
    <source>
        <strain evidence="4">S191</strain>
    </source>
</reference>
<evidence type="ECO:0000256" key="1">
    <source>
        <dbReference type="ARBA" id="ARBA00004370"/>
    </source>
</evidence>
<dbReference type="EMBL" id="JAEFCI010005095">
    <property type="protein sequence ID" value="KAG5460520.1"/>
    <property type="molecule type" value="Genomic_DNA"/>
</dbReference>
<protein>
    <submittedName>
        <fullName evidence="4">RIC1-domain-containing protein</fullName>
    </submittedName>
</protein>
<comment type="subcellular location">
    <subcellularLocation>
        <location evidence="1">Membrane</location>
    </subcellularLocation>
</comment>
<dbReference type="GO" id="GO:0005829">
    <property type="term" value="C:cytosol"/>
    <property type="evidence" value="ECO:0007669"/>
    <property type="project" value="TreeGrafter"/>
</dbReference>
<sequence>TRSVRTPFLLLGGGGGGSKIRFYPRERNLDNSQMLCSEQLSAPVACMSMTGTSLLVYTDDNVLCHYVVEVQGASPDPARVAVGPGTGKVAPAGSRKTAGRAGSRYDVFPLSDSVEFFWTPGAPLGNMRNSVWACTRGGVKVWANLGLDDDRRGAERPWRTGLADAPHRAIFFPSDCHPLSKVPPGRRHNKGTPHHGPGGMVRLEAEAVEFARCFQHLPYFDHALEVLLHAVLEDEAESFPSFLDVIVQCARKSEMSVWDHLFGIVGCPKDLFE</sequence>
<dbReference type="InterPro" id="IPR040096">
    <property type="entry name" value="Ric1"/>
</dbReference>
<keyword evidence="5" id="KW-1185">Reference proteome</keyword>
<feature type="non-terminal residue" evidence="4">
    <location>
        <position position="1"/>
    </location>
</feature>
<comment type="caution">
    <text evidence="4">The sequence shown here is derived from an EMBL/GenBank/DDBJ whole genome shotgun (WGS) entry which is preliminary data.</text>
</comment>
<feature type="domain" description="RIC1 C-terminal alpha solenoid region" evidence="3">
    <location>
        <begin position="237"/>
        <end position="273"/>
    </location>
</feature>
<dbReference type="GO" id="GO:0034066">
    <property type="term" value="C:Ric1-Rgp1 guanyl-nucleotide exchange factor complex"/>
    <property type="evidence" value="ECO:0007669"/>
    <property type="project" value="InterPro"/>
</dbReference>
<proteinExistence type="predicted"/>
<dbReference type="PANTHER" id="PTHR22746:SF10">
    <property type="entry name" value="GUANINE NUCLEOTIDE EXCHANGE FACTOR SUBUNIT RIC1"/>
    <property type="match status" value="1"/>
</dbReference>
<dbReference type="GO" id="GO:0042147">
    <property type="term" value="P:retrograde transport, endosome to Golgi"/>
    <property type="evidence" value="ECO:0007669"/>
    <property type="project" value="TreeGrafter"/>
</dbReference>
<dbReference type="InterPro" id="IPR009771">
    <property type="entry name" value="RIC1_C"/>
</dbReference>
<accession>A0A8H8DJF9</accession>
<dbReference type="OrthoDB" id="5597991at2759"/>
<keyword evidence="2" id="KW-0472">Membrane</keyword>
<dbReference type="AlphaFoldDB" id="A0A8H8DJF9"/>
<gene>
    <name evidence="4" type="ORF">BJ554DRAFT_7421</name>
</gene>